<dbReference type="GO" id="GO:0004672">
    <property type="term" value="F:protein kinase activity"/>
    <property type="evidence" value="ECO:0007669"/>
    <property type="project" value="InterPro"/>
</dbReference>
<keyword evidence="3" id="KW-0433">Leucine-rich repeat</keyword>
<evidence type="ECO:0000256" key="1">
    <source>
        <dbReference type="ARBA" id="ARBA00004167"/>
    </source>
</evidence>
<proteinExistence type="predicted"/>
<dbReference type="InterPro" id="IPR013210">
    <property type="entry name" value="LRR_N_plant-typ"/>
</dbReference>
<evidence type="ECO:0000313" key="13">
    <source>
        <dbReference type="EMBL" id="MPA57269.1"/>
    </source>
</evidence>
<dbReference type="PRINTS" id="PR00019">
    <property type="entry name" value="LEURICHRPT"/>
</dbReference>
<organism evidence="13">
    <name type="scientific">Davidia involucrata</name>
    <name type="common">Dove tree</name>
    <dbReference type="NCBI Taxonomy" id="16924"/>
    <lineage>
        <taxon>Eukaryota</taxon>
        <taxon>Viridiplantae</taxon>
        <taxon>Streptophyta</taxon>
        <taxon>Embryophyta</taxon>
        <taxon>Tracheophyta</taxon>
        <taxon>Spermatophyta</taxon>
        <taxon>Magnoliopsida</taxon>
        <taxon>eudicotyledons</taxon>
        <taxon>Gunneridae</taxon>
        <taxon>Pentapetalae</taxon>
        <taxon>asterids</taxon>
        <taxon>Cornales</taxon>
        <taxon>Nyssaceae</taxon>
        <taxon>Davidia</taxon>
    </lineage>
</organism>
<evidence type="ECO:0000256" key="9">
    <source>
        <dbReference type="SAM" id="MobiDB-lite"/>
    </source>
</evidence>
<dbReference type="PANTHER" id="PTHR48007:SF8">
    <property type="entry name" value="RECEPTOR PROTEIN KINASE-LIKE PROTEIN ZAR1"/>
    <property type="match status" value="1"/>
</dbReference>
<dbReference type="Pfam" id="PF08263">
    <property type="entry name" value="LRRNT_2"/>
    <property type="match status" value="1"/>
</dbReference>
<evidence type="ECO:0000256" key="8">
    <source>
        <dbReference type="ARBA" id="ARBA00023136"/>
    </source>
</evidence>
<dbReference type="AlphaFoldDB" id="A0A5B7AKS4"/>
<dbReference type="Pfam" id="PF00560">
    <property type="entry name" value="LRR_1"/>
    <property type="match status" value="4"/>
</dbReference>
<dbReference type="PROSITE" id="PS50011">
    <property type="entry name" value="PROTEIN_KINASE_DOM"/>
    <property type="match status" value="1"/>
</dbReference>
<dbReference type="FunFam" id="3.80.10.10:FF:000722">
    <property type="entry name" value="Leucine-rich repeat receptor-like protein kinase"/>
    <property type="match status" value="1"/>
</dbReference>
<dbReference type="InterPro" id="IPR032675">
    <property type="entry name" value="LRR_dom_sf"/>
</dbReference>
<evidence type="ECO:0000256" key="10">
    <source>
        <dbReference type="SAM" id="Phobius"/>
    </source>
</evidence>
<dbReference type="InterPro" id="IPR011009">
    <property type="entry name" value="Kinase-like_dom_sf"/>
</dbReference>
<feature type="region of interest" description="Disordered" evidence="9">
    <location>
        <begin position="502"/>
        <end position="526"/>
    </location>
</feature>
<dbReference type="Gene3D" id="3.80.10.10">
    <property type="entry name" value="Ribonuclease Inhibitor"/>
    <property type="match status" value="2"/>
</dbReference>
<keyword evidence="7 10" id="KW-1133">Transmembrane helix</keyword>
<accession>A0A5B7AKS4</accession>
<dbReference type="Pfam" id="PF07714">
    <property type="entry name" value="PK_Tyr_Ser-Thr"/>
    <property type="match status" value="1"/>
</dbReference>
<feature type="transmembrane region" description="Helical" evidence="10">
    <location>
        <begin position="269"/>
        <end position="291"/>
    </location>
</feature>
<gene>
    <name evidence="13" type="ORF">Din_026710</name>
</gene>
<dbReference type="InterPro" id="IPR001245">
    <property type="entry name" value="Ser-Thr/Tyr_kinase_cat_dom"/>
</dbReference>
<keyword evidence="6" id="KW-0677">Repeat</keyword>
<comment type="subcellular location">
    <subcellularLocation>
        <location evidence="1">Membrane</location>
        <topology evidence="1">Single-pass membrane protein</topology>
    </subcellularLocation>
</comment>
<name>A0A5B7AKS4_DAVIN</name>
<keyword evidence="8 10" id="KW-0472">Membrane</keyword>
<evidence type="ECO:0000256" key="5">
    <source>
        <dbReference type="ARBA" id="ARBA00022729"/>
    </source>
</evidence>
<dbReference type="PANTHER" id="PTHR48007">
    <property type="entry name" value="LEUCINE-RICH REPEAT RECEPTOR-LIKE PROTEIN KINASE PXC1"/>
    <property type="match status" value="1"/>
</dbReference>
<dbReference type="InterPro" id="IPR046959">
    <property type="entry name" value="PRK1-6/SRF4-like"/>
</dbReference>
<feature type="domain" description="Protein kinase" evidence="12">
    <location>
        <begin position="337"/>
        <end position="640"/>
    </location>
</feature>
<evidence type="ECO:0000256" key="11">
    <source>
        <dbReference type="SAM" id="SignalP"/>
    </source>
</evidence>
<dbReference type="Gene3D" id="3.30.200.20">
    <property type="entry name" value="Phosphorylase Kinase, domain 1"/>
    <property type="match status" value="1"/>
</dbReference>
<feature type="compositionally biased region" description="Low complexity" evidence="9">
    <location>
        <begin position="511"/>
        <end position="526"/>
    </location>
</feature>
<keyword evidence="5 11" id="KW-0732">Signal</keyword>
<dbReference type="SUPFAM" id="SSF52058">
    <property type="entry name" value="L domain-like"/>
    <property type="match status" value="1"/>
</dbReference>
<reference evidence="13" key="1">
    <citation type="submission" date="2019-08" db="EMBL/GenBank/DDBJ databases">
        <title>Reference gene set and small RNA set construction with multiple tissues from Davidia involucrata Baill.</title>
        <authorList>
            <person name="Yang H."/>
            <person name="Zhou C."/>
            <person name="Li G."/>
            <person name="Wang J."/>
            <person name="Gao P."/>
            <person name="Wang M."/>
            <person name="Wang R."/>
            <person name="Zhao Y."/>
        </authorList>
    </citation>
    <scope>NUCLEOTIDE SEQUENCE</scope>
    <source>
        <tissue evidence="13">Mixed with DoveR01_LX</tissue>
    </source>
</reference>
<evidence type="ECO:0000256" key="2">
    <source>
        <dbReference type="ARBA" id="ARBA00022553"/>
    </source>
</evidence>
<dbReference type="EMBL" id="GHES01026710">
    <property type="protein sequence ID" value="MPA57269.1"/>
    <property type="molecule type" value="Transcribed_RNA"/>
</dbReference>
<dbReference type="FunFam" id="3.80.10.10:FF:000129">
    <property type="entry name" value="Leucine-rich repeat receptor-like kinase"/>
    <property type="match status" value="1"/>
</dbReference>
<evidence type="ECO:0000256" key="6">
    <source>
        <dbReference type="ARBA" id="ARBA00022737"/>
    </source>
</evidence>
<evidence type="ECO:0000256" key="7">
    <source>
        <dbReference type="ARBA" id="ARBA00022989"/>
    </source>
</evidence>
<feature type="chain" id="PRO_5022882783" description="Protein kinase domain-containing protein" evidence="11">
    <location>
        <begin position="21"/>
        <end position="640"/>
    </location>
</feature>
<evidence type="ECO:0000256" key="3">
    <source>
        <dbReference type="ARBA" id="ARBA00022614"/>
    </source>
</evidence>
<dbReference type="GO" id="GO:0016020">
    <property type="term" value="C:membrane"/>
    <property type="evidence" value="ECO:0007669"/>
    <property type="project" value="UniProtKB-SubCell"/>
</dbReference>
<keyword evidence="2" id="KW-0597">Phosphoprotein</keyword>
<dbReference type="GO" id="GO:0005524">
    <property type="term" value="F:ATP binding"/>
    <property type="evidence" value="ECO:0007669"/>
    <property type="project" value="InterPro"/>
</dbReference>
<dbReference type="InterPro" id="IPR000719">
    <property type="entry name" value="Prot_kinase_dom"/>
</dbReference>
<protein>
    <recommendedName>
        <fullName evidence="12">Protein kinase domain-containing protein</fullName>
    </recommendedName>
</protein>
<keyword evidence="4 10" id="KW-0812">Transmembrane</keyword>
<dbReference type="SUPFAM" id="SSF56112">
    <property type="entry name" value="Protein kinase-like (PK-like)"/>
    <property type="match status" value="1"/>
</dbReference>
<evidence type="ECO:0000259" key="12">
    <source>
        <dbReference type="PROSITE" id="PS50011"/>
    </source>
</evidence>
<dbReference type="InterPro" id="IPR001611">
    <property type="entry name" value="Leu-rich_rpt"/>
</dbReference>
<feature type="signal peptide" evidence="11">
    <location>
        <begin position="1"/>
        <end position="20"/>
    </location>
</feature>
<evidence type="ECO:0000256" key="4">
    <source>
        <dbReference type="ARBA" id="ARBA00022692"/>
    </source>
</evidence>
<dbReference type="Gene3D" id="1.10.510.10">
    <property type="entry name" value="Transferase(Phosphotransferase) domain 1"/>
    <property type="match status" value="1"/>
</dbReference>
<sequence length="640" mass="69834">MDSIAFGLVWFLLFFTSLSSSLNSDGLSLLALKAAITTDPTRVLHTWSDSDSTPCGWVGIACDRDHRVTGISLPNKGFTGYIPSEIGLLVSLRQISLSYNNFSKPIPSHLFNATDLLSLDLSHNSLSGPIPNQITTLQTLTHLDLSSNLLNGSLPEGLSNLAHLTGTLNLSYNHLAGEVPASYGRFPVMVSLDLRHNNLTGKIPQVGSLLNQGPTAFSGNPNLCGFPLQTLCPEPEAEYPRVLSNPENPKHPSFQNGFVEREKVKNGSVAVPLISGVSVVIGVVFVSVWVFQKKWRSDEGKMGKGKLEKEEVSEEGQKGKFAVVDEGFGLELEDLLRASAYVVGKSRSGIVYKVVVGRGSGVTGAVVAVRRLSEGDATWRFKEFESEVETIGRVRHPNIVPLRAYYYANDEKLLVSDFIRNGNLYTALHGGPANSLPPLSWPTRLKIAQGTARGLMHIHECSPRKYVHGNIKSSKILLDDDLQPYISGFGLTRLAFGTSKSTNAASKRQNSNHNNASSKSSAASPSDIYTAPEARVSNSRFTQKCDVYSFGIVLLEILTGRLPDTGSENDGKGLESLVRKVFREERPLSEIIDPALLHEVYAKKQVIAAFHIALNCAELDPELRPRMKTVSESLDRIKSQ</sequence>